<protein>
    <recommendedName>
        <fullName evidence="5">Protein-export protein SecB</fullName>
    </recommendedName>
</protein>
<dbReference type="Proteomes" id="UP000288361">
    <property type="component" value="Unassembled WGS sequence"/>
</dbReference>
<dbReference type="GO" id="GO:0006457">
    <property type="term" value="P:protein folding"/>
    <property type="evidence" value="ECO:0007669"/>
    <property type="project" value="UniProtKB-UniRule"/>
</dbReference>
<dbReference type="InterPro" id="IPR035958">
    <property type="entry name" value="SecB-like_sf"/>
</dbReference>
<comment type="similarity">
    <text evidence="1 5">Belongs to the SecB family.</text>
</comment>
<dbReference type="EMBL" id="CP022133">
    <property type="protein sequence ID" value="ASG66702.1"/>
    <property type="molecule type" value="Genomic_DNA"/>
</dbReference>
<gene>
    <name evidence="5" type="primary">secB</name>
    <name evidence="6" type="ORF">CEW91_11395</name>
    <name evidence="7" type="ORF">CWI73_07770</name>
</gene>
<dbReference type="GO" id="GO:0051262">
    <property type="term" value="P:protein tetramerization"/>
    <property type="evidence" value="ECO:0007669"/>
    <property type="project" value="InterPro"/>
</dbReference>
<comment type="subunit">
    <text evidence="5">Homotetramer, a dimer of dimers. One homotetramer interacts with 1 SecA dimer.</text>
</comment>
<dbReference type="PRINTS" id="PR01594">
    <property type="entry name" value="SECBCHAPRONE"/>
</dbReference>
<evidence type="ECO:0000256" key="5">
    <source>
        <dbReference type="HAMAP-Rule" id="MF_00821"/>
    </source>
</evidence>
<keyword evidence="4 5" id="KW-0811">Translocation</keyword>
<evidence type="ECO:0000313" key="6">
    <source>
        <dbReference type="EMBL" id="ASG66702.1"/>
    </source>
</evidence>
<evidence type="ECO:0000256" key="4">
    <source>
        <dbReference type="ARBA" id="ARBA00023010"/>
    </source>
</evidence>
<name>A0A241R6B7_9GAMM</name>
<dbReference type="EMBL" id="PIQA01000004">
    <property type="protein sequence ID" value="RUO64579.1"/>
    <property type="molecule type" value="Genomic_DNA"/>
</dbReference>
<keyword evidence="3 5" id="KW-0653">Protein transport</keyword>
<dbReference type="GO" id="GO:0015031">
    <property type="term" value="P:protein transport"/>
    <property type="evidence" value="ECO:0007669"/>
    <property type="project" value="UniProtKB-UniRule"/>
</dbReference>
<evidence type="ECO:0000313" key="8">
    <source>
        <dbReference type="Proteomes" id="UP000197717"/>
    </source>
</evidence>
<sequence length="167" mass="18666">MAEEQQANGAAAENQQQQAQFAIQRIYAKDISFETPNSPNVFRKEWKPDLKLDLNVKHEKIEDGVYEVVLTLTATNKVEDDVAFLCEVHQAGIFSIGEEVQEGQLAHMLGSFCPNILFPYARECVASLVNRATFPQLNLAPVNFDAIFARHMQQQAEQAQGQQTADA</sequence>
<evidence type="ECO:0000313" key="9">
    <source>
        <dbReference type="Proteomes" id="UP000288361"/>
    </source>
</evidence>
<dbReference type="GO" id="GO:0051082">
    <property type="term" value="F:unfolded protein binding"/>
    <property type="evidence" value="ECO:0007669"/>
    <property type="project" value="InterPro"/>
</dbReference>
<evidence type="ECO:0000256" key="3">
    <source>
        <dbReference type="ARBA" id="ARBA00022927"/>
    </source>
</evidence>
<accession>A0A241R6B7</accession>
<dbReference type="GO" id="GO:0005737">
    <property type="term" value="C:cytoplasm"/>
    <property type="evidence" value="ECO:0007669"/>
    <property type="project" value="UniProtKB-SubCell"/>
</dbReference>
<dbReference type="Proteomes" id="UP000197717">
    <property type="component" value="Chromosome"/>
</dbReference>
<reference evidence="6 8" key="2">
    <citation type="submission" date="2017-06" db="EMBL/GenBank/DDBJ databases">
        <title>Complete genome sequence of Idiomarina piscisalsi strain 10PY1A isolated from soil of Soudi Arabia.</title>
        <authorList>
            <person name="Kim M.-C."/>
            <person name="Jung B.K."/>
            <person name="Budiyanto F."/>
            <person name="Nzila A."/>
            <person name="Shin J.-H."/>
        </authorList>
    </citation>
    <scope>NUCLEOTIDE SEQUENCE [LARGE SCALE GENOMIC DNA]</scope>
    <source>
        <strain evidence="6 8">10PY1A</strain>
    </source>
</reference>
<dbReference type="AlphaFoldDB" id="A0A241R6B7"/>
<dbReference type="SUPFAM" id="SSF54611">
    <property type="entry name" value="SecB-like"/>
    <property type="match status" value="1"/>
</dbReference>
<keyword evidence="8" id="KW-1185">Reference proteome</keyword>
<comment type="subcellular location">
    <subcellularLocation>
        <location evidence="5">Cytoplasm</location>
    </subcellularLocation>
</comment>
<dbReference type="HAMAP" id="MF_00821">
    <property type="entry name" value="SecB"/>
    <property type="match status" value="1"/>
</dbReference>
<evidence type="ECO:0000313" key="7">
    <source>
        <dbReference type="EMBL" id="RUO64579.1"/>
    </source>
</evidence>
<dbReference type="PANTHER" id="PTHR36918:SF1">
    <property type="entry name" value="PROTEIN-EXPORT PROTEIN SECB"/>
    <property type="match status" value="1"/>
</dbReference>
<reference evidence="7 9" key="1">
    <citation type="journal article" date="2011" name="Front. Microbiol.">
        <title>Genomic signatures of strain selection and enhancement in Bacillus atrophaeus var. globigii, a historical biowarfare simulant.</title>
        <authorList>
            <person name="Gibbons H.S."/>
            <person name="Broomall S.M."/>
            <person name="McNew L.A."/>
            <person name="Daligault H."/>
            <person name="Chapman C."/>
            <person name="Bruce D."/>
            <person name="Karavis M."/>
            <person name="Krepps M."/>
            <person name="McGregor P.A."/>
            <person name="Hong C."/>
            <person name="Park K.H."/>
            <person name="Akmal A."/>
            <person name="Feldman A."/>
            <person name="Lin J.S."/>
            <person name="Chang W.E."/>
            <person name="Higgs B.W."/>
            <person name="Demirev P."/>
            <person name="Lindquist J."/>
            <person name="Liem A."/>
            <person name="Fochler E."/>
            <person name="Read T.D."/>
            <person name="Tapia R."/>
            <person name="Johnson S."/>
            <person name="Bishop-Lilly K.A."/>
            <person name="Detter C."/>
            <person name="Han C."/>
            <person name="Sozhamannan S."/>
            <person name="Rosenzweig C.N."/>
            <person name="Skowronski E.W."/>
        </authorList>
    </citation>
    <scope>NUCLEOTIDE SEQUENCE [LARGE SCALE GENOMIC DNA]</scope>
    <source>
        <strain evidence="7 9">TPS4-2</strain>
    </source>
</reference>
<dbReference type="KEGG" id="ipi:CEW91_11395"/>
<dbReference type="NCBIfam" id="TIGR00809">
    <property type="entry name" value="secB"/>
    <property type="match status" value="1"/>
</dbReference>
<evidence type="ECO:0000256" key="2">
    <source>
        <dbReference type="ARBA" id="ARBA00022448"/>
    </source>
</evidence>
<keyword evidence="5" id="KW-0963">Cytoplasm</keyword>
<organism evidence="7 9">
    <name type="scientific">Idiomarina piscisalsi</name>
    <dbReference type="NCBI Taxonomy" id="1096243"/>
    <lineage>
        <taxon>Bacteria</taxon>
        <taxon>Pseudomonadati</taxon>
        <taxon>Pseudomonadota</taxon>
        <taxon>Gammaproteobacteria</taxon>
        <taxon>Alteromonadales</taxon>
        <taxon>Idiomarinaceae</taxon>
        <taxon>Idiomarina</taxon>
    </lineage>
</organism>
<evidence type="ECO:0000256" key="1">
    <source>
        <dbReference type="ARBA" id="ARBA00009990"/>
    </source>
</evidence>
<dbReference type="InterPro" id="IPR003708">
    <property type="entry name" value="SecB"/>
</dbReference>
<dbReference type="PANTHER" id="PTHR36918">
    <property type="match status" value="1"/>
</dbReference>
<proteinExistence type="inferred from homology"/>
<dbReference type="Pfam" id="PF02556">
    <property type="entry name" value="SecB"/>
    <property type="match status" value="1"/>
</dbReference>
<dbReference type="Gene3D" id="3.10.420.10">
    <property type="entry name" value="SecB-like"/>
    <property type="match status" value="1"/>
</dbReference>
<dbReference type="NCBIfam" id="NF004393">
    <property type="entry name" value="PRK05751.1-4"/>
    <property type="match status" value="1"/>
</dbReference>
<dbReference type="RefSeq" id="WP_088769143.1">
    <property type="nucleotide sequence ID" value="NZ_CP022133.1"/>
</dbReference>
<keyword evidence="5" id="KW-0143">Chaperone</keyword>
<keyword evidence="2 5" id="KW-0813">Transport</keyword>
<comment type="function">
    <text evidence="5">One of the proteins required for the normal export of preproteins out of the cell cytoplasm. It is a molecular chaperone that binds to a subset of precursor proteins, maintaining them in a translocation-competent state. It also specifically binds to its receptor SecA.</text>
</comment>